<evidence type="ECO:0000313" key="3">
    <source>
        <dbReference type="Proteomes" id="UP000223749"/>
    </source>
</evidence>
<dbReference type="Proteomes" id="UP000223749">
    <property type="component" value="Chromosome"/>
</dbReference>
<proteinExistence type="predicted"/>
<sequence>MTVFGKFILASVISFFCMVGALGSRHPVFLIALAMLCWIIFAWSVSSGSKRKQQNKKDFDEFMKFKKRGY</sequence>
<feature type="transmembrane region" description="Helical" evidence="1">
    <location>
        <begin position="29"/>
        <end position="46"/>
    </location>
</feature>
<organism evidence="2 3">
    <name type="scientific">Pedobacter ginsengisoli</name>
    <dbReference type="NCBI Taxonomy" id="363852"/>
    <lineage>
        <taxon>Bacteria</taxon>
        <taxon>Pseudomonadati</taxon>
        <taxon>Bacteroidota</taxon>
        <taxon>Sphingobacteriia</taxon>
        <taxon>Sphingobacteriales</taxon>
        <taxon>Sphingobacteriaceae</taxon>
        <taxon>Pedobacter</taxon>
    </lineage>
</organism>
<dbReference type="KEGG" id="pgs:CPT03_06980"/>
<evidence type="ECO:0000256" key="1">
    <source>
        <dbReference type="SAM" id="Phobius"/>
    </source>
</evidence>
<keyword evidence="1" id="KW-0472">Membrane</keyword>
<keyword evidence="3" id="KW-1185">Reference proteome</keyword>
<gene>
    <name evidence="2" type="ORF">CPT03_06980</name>
</gene>
<dbReference type="AlphaFoldDB" id="A0A2D1U3P1"/>
<keyword evidence="1" id="KW-1133">Transmembrane helix</keyword>
<name>A0A2D1U3P1_9SPHI</name>
<protein>
    <submittedName>
        <fullName evidence="2">Uncharacterized protein</fullName>
    </submittedName>
</protein>
<keyword evidence="1" id="KW-0812">Transmembrane</keyword>
<dbReference type="EMBL" id="CP024091">
    <property type="protein sequence ID" value="ATP56229.1"/>
    <property type="molecule type" value="Genomic_DNA"/>
</dbReference>
<accession>A0A2D1U3P1</accession>
<evidence type="ECO:0000313" key="2">
    <source>
        <dbReference type="EMBL" id="ATP56229.1"/>
    </source>
</evidence>
<reference evidence="2 3" key="1">
    <citation type="submission" date="2017-10" db="EMBL/GenBank/DDBJ databases">
        <title>Whole genome of Pedobacter ginsengisoli T01R-27 isolated from tomato rhizosphere.</title>
        <authorList>
            <person name="Weon H.-Y."/>
            <person name="Lee S.A."/>
            <person name="Sang M.K."/>
            <person name="Song J."/>
        </authorList>
    </citation>
    <scope>NUCLEOTIDE SEQUENCE [LARGE SCALE GENOMIC DNA]</scope>
    <source>
        <strain evidence="2 3">T01R-27</strain>
    </source>
</reference>
<feature type="transmembrane region" description="Helical" evidence="1">
    <location>
        <begin position="7"/>
        <end position="23"/>
    </location>
</feature>